<feature type="transmembrane region" description="Helical" evidence="9">
    <location>
        <begin position="556"/>
        <end position="579"/>
    </location>
</feature>
<feature type="transmembrane region" description="Helical" evidence="9">
    <location>
        <begin position="66"/>
        <end position="88"/>
    </location>
</feature>
<comment type="subunit">
    <text evidence="9">The system is composed of three essential subunits: KdpA, KdpB and KdpC.</text>
</comment>
<evidence type="ECO:0000256" key="2">
    <source>
        <dbReference type="ARBA" id="ARBA00022475"/>
    </source>
</evidence>
<evidence type="ECO:0000313" key="10">
    <source>
        <dbReference type="EMBL" id="WOJ90579.1"/>
    </source>
</evidence>
<keyword evidence="1 9" id="KW-0813">Transport</keyword>
<gene>
    <name evidence="9 10" type="primary">kdpA</name>
    <name evidence="10" type="ORF">RZS28_04605</name>
</gene>
<keyword evidence="6 9" id="KW-1133">Transmembrane helix</keyword>
<dbReference type="EMBL" id="CP136862">
    <property type="protein sequence ID" value="WOJ90579.1"/>
    <property type="molecule type" value="Genomic_DNA"/>
</dbReference>
<feature type="transmembrane region" description="Helical" evidence="9">
    <location>
        <begin position="510"/>
        <end position="535"/>
    </location>
</feature>
<accession>A0ABZ0HTF2</accession>
<evidence type="ECO:0000256" key="8">
    <source>
        <dbReference type="ARBA" id="ARBA00023136"/>
    </source>
</evidence>
<comment type="function">
    <text evidence="9">Part of the high-affinity ATP-driven potassium transport (or Kdp) system, which catalyzes the hydrolysis of ATP coupled with the electrogenic transport of potassium into the cytoplasm. This subunit binds the extracellular potassium ions and delivers the ions to the membrane domain of KdpB through an intramembrane tunnel.</text>
</comment>
<reference evidence="10 11" key="1">
    <citation type="submission" date="2023-10" db="EMBL/GenBank/DDBJ databases">
        <title>Novel methanotroph of the genus Methylocapsa from a subarctic wetland.</title>
        <authorList>
            <person name="Belova S.E."/>
            <person name="Oshkin I.Y."/>
            <person name="Miroshnikov K."/>
            <person name="Dedysh S.N."/>
        </authorList>
    </citation>
    <scope>NUCLEOTIDE SEQUENCE [LARGE SCALE GENOMIC DNA]</scope>
    <source>
        <strain evidence="10 11">RX1</strain>
    </source>
</reference>
<evidence type="ECO:0000256" key="3">
    <source>
        <dbReference type="ARBA" id="ARBA00022538"/>
    </source>
</evidence>
<evidence type="ECO:0000256" key="9">
    <source>
        <dbReference type="HAMAP-Rule" id="MF_00275"/>
    </source>
</evidence>
<feature type="transmembrane region" description="Helical" evidence="9">
    <location>
        <begin position="138"/>
        <end position="159"/>
    </location>
</feature>
<feature type="transmembrane region" description="Helical" evidence="9">
    <location>
        <begin position="445"/>
        <end position="465"/>
    </location>
</feature>
<keyword evidence="3 9" id="KW-0633">Potassium transport</keyword>
<dbReference type="Pfam" id="PF03814">
    <property type="entry name" value="KdpA"/>
    <property type="match status" value="1"/>
</dbReference>
<evidence type="ECO:0000256" key="4">
    <source>
        <dbReference type="ARBA" id="ARBA00022692"/>
    </source>
</evidence>
<dbReference type="PANTHER" id="PTHR30607:SF2">
    <property type="entry name" value="POTASSIUM-TRANSPORTING ATPASE POTASSIUM-BINDING SUBUNIT"/>
    <property type="match status" value="1"/>
</dbReference>
<dbReference type="PIRSF" id="PIRSF001294">
    <property type="entry name" value="K_ATPaseA"/>
    <property type="match status" value="1"/>
</dbReference>
<feature type="transmembrane region" description="Helical" evidence="9">
    <location>
        <begin position="179"/>
        <end position="197"/>
    </location>
</feature>
<dbReference type="InterPro" id="IPR004623">
    <property type="entry name" value="KdpA"/>
</dbReference>
<comment type="subcellular location">
    <subcellularLocation>
        <location evidence="9">Cell membrane</location>
        <topology evidence="9">Multi-pass membrane protein</topology>
    </subcellularLocation>
</comment>
<evidence type="ECO:0000256" key="5">
    <source>
        <dbReference type="ARBA" id="ARBA00022958"/>
    </source>
</evidence>
<sequence>MAASAWLQIIFTLLAIFLLSVPAGRYMARIVMGQTTGFDKFFDPIDNVIYFLIGRKVASQAMTWKVYTFHMLATNLVMALIIFAIFSFQDRLPLNQPGFPGMEPFQAFNEAISFITNTNWQSYSGESTLSNFSQMGAITFPMFTSAATGFVVAMAWIRAFTVTNGGSDLGNFYRDLIRFLTRVLIPVCFVMALVMIAEGSVQTLDASLTANTLQGVDQTIVVGPVASQGAIELFGTNGGGFYNVNAAHPFQNPTPVTNIILMVLMAVLPAAIVVTFGEMIGNRRQAWVLYGVMGSLVVLFLLLCVIPEQRSTPILRHAGIETEATVPTVAHWRAIRAGIESNASVDQPGGNMEGKEVRFGISGSGLFADITTAFTTGAVNSAHDSYTPLPGVSMLGQMMLQCVFGGKGIGFLNALIYGLIAVFVAGLMVGRTPEFLGKKIEKQEIILVSLALLIHPLVILTPTGWSMVAPYALSSLGNNGIHGFSEILYAFASGAADNGSTFAGLNANTAWFNLALAVVIFIGRYPPIIFLMAVAGSVASKPTTPATTSTLRTDTVAFGAFWLATILIVGALTFFPALVLGPLAEFFAMKNGVAF</sequence>
<protein>
    <recommendedName>
        <fullName evidence="9">Potassium-transporting ATPase potassium-binding subunit</fullName>
    </recommendedName>
    <alternativeName>
        <fullName evidence="9">ATP phosphohydrolase [potassium-transporting] A chain</fullName>
    </alternativeName>
    <alternativeName>
        <fullName evidence="9">Potassium-binding and translocating subunit A</fullName>
    </alternativeName>
    <alternativeName>
        <fullName evidence="9">Potassium-translocating ATPase A chain</fullName>
    </alternativeName>
</protein>
<keyword evidence="5 9" id="KW-0630">Potassium</keyword>
<dbReference type="PANTHER" id="PTHR30607">
    <property type="entry name" value="POTASSIUM-TRANSPORTING ATPASE A CHAIN"/>
    <property type="match status" value="1"/>
</dbReference>
<feature type="transmembrane region" description="Helical" evidence="9">
    <location>
        <begin position="6"/>
        <end position="24"/>
    </location>
</feature>
<feature type="transmembrane region" description="Helical" evidence="9">
    <location>
        <begin position="259"/>
        <end position="280"/>
    </location>
</feature>
<evidence type="ECO:0000256" key="7">
    <source>
        <dbReference type="ARBA" id="ARBA00023065"/>
    </source>
</evidence>
<evidence type="ECO:0000256" key="1">
    <source>
        <dbReference type="ARBA" id="ARBA00022448"/>
    </source>
</evidence>
<keyword evidence="7 9" id="KW-0406">Ion transport</keyword>
<keyword evidence="11" id="KW-1185">Reference proteome</keyword>
<keyword evidence="8 9" id="KW-0472">Membrane</keyword>
<dbReference type="NCBIfam" id="TIGR00680">
    <property type="entry name" value="kdpA"/>
    <property type="match status" value="1"/>
</dbReference>
<evidence type="ECO:0000256" key="6">
    <source>
        <dbReference type="ARBA" id="ARBA00022989"/>
    </source>
</evidence>
<keyword evidence="2 9" id="KW-1003">Cell membrane</keyword>
<dbReference type="RefSeq" id="WP_407340152.1">
    <property type="nucleotide sequence ID" value="NZ_CP136862.1"/>
</dbReference>
<evidence type="ECO:0000313" key="11">
    <source>
        <dbReference type="Proteomes" id="UP001626536"/>
    </source>
</evidence>
<proteinExistence type="inferred from homology"/>
<comment type="similarity">
    <text evidence="9">Belongs to the KdpA family.</text>
</comment>
<organism evidence="10 11">
    <name type="scientific">Methylocapsa polymorpha</name>
    <dbReference type="NCBI Taxonomy" id="3080828"/>
    <lineage>
        <taxon>Bacteria</taxon>
        <taxon>Pseudomonadati</taxon>
        <taxon>Pseudomonadota</taxon>
        <taxon>Alphaproteobacteria</taxon>
        <taxon>Hyphomicrobiales</taxon>
        <taxon>Beijerinckiaceae</taxon>
        <taxon>Methylocapsa</taxon>
    </lineage>
</organism>
<feature type="transmembrane region" description="Helical" evidence="9">
    <location>
        <begin position="287"/>
        <end position="306"/>
    </location>
</feature>
<dbReference type="Proteomes" id="UP001626536">
    <property type="component" value="Chromosome"/>
</dbReference>
<name>A0ABZ0HTF2_9HYPH</name>
<dbReference type="HAMAP" id="MF_00275">
    <property type="entry name" value="KdpA"/>
    <property type="match status" value="1"/>
</dbReference>
<feature type="transmembrane region" description="Helical" evidence="9">
    <location>
        <begin position="414"/>
        <end position="433"/>
    </location>
</feature>
<keyword evidence="4 9" id="KW-0812">Transmembrane</keyword>